<gene>
    <name evidence="1" type="ORF">LCGC14_1253310</name>
</gene>
<comment type="caution">
    <text evidence="1">The sequence shown here is derived from an EMBL/GenBank/DDBJ whole genome shotgun (WGS) entry which is preliminary data.</text>
</comment>
<name>A0A0F9P6D5_9ZZZZ</name>
<proteinExistence type="predicted"/>
<evidence type="ECO:0000313" key="1">
    <source>
        <dbReference type="EMBL" id="KKM88992.1"/>
    </source>
</evidence>
<sequence>MDVNTVTVEDCREHLDEWLSLAAINPTCNKYDQLCGKA</sequence>
<dbReference type="EMBL" id="LAZR01006887">
    <property type="protein sequence ID" value="KKM88992.1"/>
    <property type="molecule type" value="Genomic_DNA"/>
</dbReference>
<accession>A0A0F9P6D5</accession>
<organism evidence="1">
    <name type="scientific">marine sediment metagenome</name>
    <dbReference type="NCBI Taxonomy" id="412755"/>
    <lineage>
        <taxon>unclassified sequences</taxon>
        <taxon>metagenomes</taxon>
        <taxon>ecological metagenomes</taxon>
    </lineage>
</organism>
<protein>
    <submittedName>
        <fullName evidence="1">Uncharacterized protein</fullName>
    </submittedName>
</protein>
<dbReference type="AlphaFoldDB" id="A0A0F9P6D5"/>
<reference evidence="1" key="1">
    <citation type="journal article" date="2015" name="Nature">
        <title>Complex archaea that bridge the gap between prokaryotes and eukaryotes.</title>
        <authorList>
            <person name="Spang A."/>
            <person name="Saw J.H."/>
            <person name="Jorgensen S.L."/>
            <person name="Zaremba-Niedzwiedzka K."/>
            <person name="Martijn J."/>
            <person name="Lind A.E."/>
            <person name="van Eijk R."/>
            <person name="Schleper C."/>
            <person name="Guy L."/>
            <person name="Ettema T.J."/>
        </authorList>
    </citation>
    <scope>NUCLEOTIDE SEQUENCE</scope>
</reference>
<feature type="non-terminal residue" evidence="1">
    <location>
        <position position="38"/>
    </location>
</feature>